<keyword evidence="2" id="KW-0472">Membrane</keyword>
<feature type="region of interest" description="Disordered" evidence="1">
    <location>
        <begin position="31"/>
        <end position="59"/>
    </location>
</feature>
<sequence length="250" mass="25625">MLPAAVTLLAMATWSGTREFFQGPGGRWEFPDIDDQTPVGLASPSVSPSVSTPTPEQEPARIPSGYRMVVAGVIGVIIVACAIAAIGVLGQQSNVPIPESAPVPVQEQTPSAPSTLLVHVSGAVNAPGVLELEEGSRVFDAVDAAGGVTAQADADRVNLARPLMDGEHIVIPRVGEAPAEGTSASTGEPISLSRSPAEVLVDLPGVGPALAQRIVAWRDENGGFQHIDDVLAVSGIGPATLEGFRDQVVP</sequence>
<dbReference type="GO" id="GO:0015627">
    <property type="term" value="C:type II protein secretion system complex"/>
    <property type="evidence" value="ECO:0007669"/>
    <property type="project" value="TreeGrafter"/>
</dbReference>
<dbReference type="InterPro" id="IPR051675">
    <property type="entry name" value="Endo/Exo/Phosphatase_dom_1"/>
</dbReference>
<keyword evidence="2" id="KW-0812">Transmembrane</keyword>
<proteinExistence type="predicted"/>
<feature type="domain" description="Helix-hairpin-helix DNA-binding motif class 1" evidence="3">
    <location>
        <begin position="198"/>
        <end position="217"/>
    </location>
</feature>
<dbReference type="PANTHER" id="PTHR21180:SF32">
    <property type="entry name" value="ENDONUCLEASE_EXONUCLEASE_PHOSPHATASE FAMILY DOMAIN-CONTAINING PROTEIN 1"/>
    <property type="match status" value="1"/>
</dbReference>
<evidence type="ECO:0000313" key="4">
    <source>
        <dbReference type="EMBL" id="AVG23773.1"/>
    </source>
</evidence>
<evidence type="ECO:0000313" key="5">
    <source>
        <dbReference type="Proteomes" id="UP000243077"/>
    </source>
</evidence>
<dbReference type="Proteomes" id="UP000243077">
    <property type="component" value="Chromosome"/>
</dbReference>
<dbReference type="Pfam" id="PF12836">
    <property type="entry name" value="HHH_3"/>
    <property type="match status" value="1"/>
</dbReference>
<evidence type="ECO:0000256" key="2">
    <source>
        <dbReference type="SAM" id="Phobius"/>
    </source>
</evidence>
<dbReference type="GO" id="GO:0003677">
    <property type="term" value="F:DNA binding"/>
    <property type="evidence" value="ECO:0007669"/>
    <property type="project" value="InterPro"/>
</dbReference>
<dbReference type="SUPFAM" id="SSF47781">
    <property type="entry name" value="RuvA domain 2-like"/>
    <property type="match status" value="1"/>
</dbReference>
<keyword evidence="2" id="KW-1133">Transmembrane helix</keyword>
<dbReference type="KEGG" id="psai:C3B54_11794"/>
<feature type="domain" description="Helix-hairpin-helix DNA-binding motif class 1" evidence="3">
    <location>
        <begin position="228"/>
        <end position="247"/>
    </location>
</feature>
<dbReference type="InterPro" id="IPR019554">
    <property type="entry name" value="Soluble_ligand-bd"/>
</dbReference>
<accession>A0A2L2BQ24</accession>
<dbReference type="AlphaFoldDB" id="A0A2L2BQ24"/>
<dbReference type="Gene3D" id="1.10.150.280">
    <property type="entry name" value="AF1531-like domain"/>
    <property type="match status" value="1"/>
</dbReference>
<evidence type="ECO:0000259" key="3">
    <source>
        <dbReference type="SMART" id="SM00278"/>
    </source>
</evidence>
<dbReference type="PANTHER" id="PTHR21180">
    <property type="entry name" value="ENDONUCLEASE/EXONUCLEASE/PHOSPHATASE FAMILY DOMAIN-CONTAINING PROTEIN 1"/>
    <property type="match status" value="1"/>
</dbReference>
<organism evidence="4 5">
    <name type="scientific">Pontimonas salivibrio</name>
    <dbReference type="NCBI Taxonomy" id="1159327"/>
    <lineage>
        <taxon>Bacteria</taxon>
        <taxon>Bacillati</taxon>
        <taxon>Actinomycetota</taxon>
        <taxon>Actinomycetes</taxon>
        <taxon>Micrococcales</taxon>
        <taxon>Microbacteriaceae</taxon>
        <taxon>Pontimonas</taxon>
    </lineage>
</organism>
<dbReference type="EMBL" id="CP026923">
    <property type="protein sequence ID" value="AVG23773.1"/>
    <property type="molecule type" value="Genomic_DNA"/>
</dbReference>
<feature type="transmembrane region" description="Helical" evidence="2">
    <location>
        <begin position="68"/>
        <end position="89"/>
    </location>
</feature>
<dbReference type="InterPro" id="IPR010994">
    <property type="entry name" value="RuvA_2-like"/>
</dbReference>
<keyword evidence="5" id="KW-1185">Reference proteome</keyword>
<dbReference type="GO" id="GO:0015628">
    <property type="term" value="P:protein secretion by the type II secretion system"/>
    <property type="evidence" value="ECO:0007669"/>
    <property type="project" value="TreeGrafter"/>
</dbReference>
<dbReference type="InterPro" id="IPR003583">
    <property type="entry name" value="Hlx-hairpin-Hlx_DNA-bd_motif"/>
</dbReference>
<feature type="compositionally biased region" description="Low complexity" evidence="1">
    <location>
        <begin position="43"/>
        <end position="55"/>
    </location>
</feature>
<dbReference type="Gene3D" id="3.10.560.10">
    <property type="entry name" value="Outer membrane lipoprotein wza domain like"/>
    <property type="match status" value="1"/>
</dbReference>
<dbReference type="Pfam" id="PF10531">
    <property type="entry name" value="SLBB"/>
    <property type="match status" value="1"/>
</dbReference>
<name>A0A2L2BQ24_9MICO</name>
<dbReference type="GO" id="GO:0006281">
    <property type="term" value="P:DNA repair"/>
    <property type="evidence" value="ECO:0007669"/>
    <property type="project" value="InterPro"/>
</dbReference>
<protein>
    <submittedName>
        <fullName evidence="4">Competence protein ComEA</fullName>
    </submittedName>
</protein>
<reference evidence="4 5" key="1">
    <citation type="submission" date="2018-02" db="EMBL/GenBank/DDBJ databases">
        <title>Complete genome of the streamlined marine actinobacterium Pontimonas salivibrio CL-TW6 adapted to coastal planktonic lifestype.</title>
        <authorList>
            <person name="Cho B.C."/>
            <person name="Hardies S.C."/>
            <person name="Jang G.I."/>
            <person name="Hwang C.Y."/>
        </authorList>
    </citation>
    <scope>NUCLEOTIDE SEQUENCE [LARGE SCALE GENOMIC DNA]</scope>
    <source>
        <strain evidence="4 5">CL-TW6</strain>
    </source>
</reference>
<evidence type="ECO:0000256" key="1">
    <source>
        <dbReference type="SAM" id="MobiDB-lite"/>
    </source>
</evidence>
<gene>
    <name evidence="4" type="ORF">C3B54_11794</name>
</gene>
<dbReference type="SMART" id="SM00278">
    <property type="entry name" value="HhH1"/>
    <property type="match status" value="2"/>
</dbReference>